<reference evidence="2" key="1">
    <citation type="submission" date="2021-03" db="EMBL/GenBank/DDBJ databases">
        <title>Leucobacter chromiisoli sp. nov., isolated from chromium-containing soil of chemical plant.</title>
        <authorList>
            <person name="Xu Z."/>
        </authorList>
    </citation>
    <scope>NUCLEOTIDE SEQUENCE</scope>
    <source>
        <strain evidence="2">A2</strain>
    </source>
</reference>
<protein>
    <recommendedName>
        <fullName evidence="4">Integral membrane protein</fullName>
    </recommendedName>
</protein>
<feature type="transmembrane region" description="Helical" evidence="1">
    <location>
        <begin position="54"/>
        <end position="73"/>
    </location>
</feature>
<gene>
    <name evidence="2" type="ORF">J4H91_09180</name>
</gene>
<sequence length="155" mass="16768">MSDAQFRHPDEPGAPERHGGLGNVLVAVYIVLAIAATCRSVYQIITRFDEAPVAYALSAAAGLVYIVAAVALVKRWRTVAWAALGFELLGVLTVGTLSVTHTDAFGHDDTVWSMYGAGYLWIPLVLPVLGMLWLRGLGREEESLQTAPNPNESLY</sequence>
<dbReference type="RefSeq" id="WP_208045963.1">
    <property type="nucleotide sequence ID" value="NZ_JAGDYL010000014.1"/>
</dbReference>
<evidence type="ECO:0000313" key="3">
    <source>
        <dbReference type="Proteomes" id="UP000664398"/>
    </source>
</evidence>
<dbReference type="EMBL" id="JAGDYL010000014">
    <property type="protein sequence ID" value="MBO1805489.1"/>
    <property type="molecule type" value="Genomic_DNA"/>
</dbReference>
<name>A0A939LVE1_9MICO</name>
<comment type="caution">
    <text evidence="2">The sequence shown here is derived from an EMBL/GenBank/DDBJ whole genome shotgun (WGS) entry which is preliminary data.</text>
</comment>
<evidence type="ECO:0000313" key="2">
    <source>
        <dbReference type="EMBL" id="MBO1805489.1"/>
    </source>
</evidence>
<keyword evidence="3" id="KW-1185">Reference proteome</keyword>
<accession>A0A939LVE1</accession>
<proteinExistence type="predicted"/>
<dbReference type="Proteomes" id="UP000664398">
    <property type="component" value="Unassembled WGS sequence"/>
</dbReference>
<evidence type="ECO:0008006" key="4">
    <source>
        <dbReference type="Google" id="ProtNLM"/>
    </source>
</evidence>
<keyword evidence="1" id="KW-0812">Transmembrane</keyword>
<keyword evidence="1" id="KW-1133">Transmembrane helix</keyword>
<feature type="transmembrane region" description="Helical" evidence="1">
    <location>
        <begin position="112"/>
        <end position="134"/>
    </location>
</feature>
<organism evidence="2 3">
    <name type="scientific">Leucobacter ruminantium</name>
    <dbReference type="NCBI Taxonomy" id="1289170"/>
    <lineage>
        <taxon>Bacteria</taxon>
        <taxon>Bacillati</taxon>
        <taxon>Actinomycetota</taxon>
        <taxon>Actinomycetes</taxon>
        <taxon>Micrococcales</taxon>
        <taxon>Microbacteriaceae</taxon>
        <taxon>Leucobacter</taxon>
    </lineage>
</organism>
<feature type="transmembrane region" description="Helical" evidence="1">
    <location>
        <begin position="21"/>
        <end position="42"/>
    </location>
</feature>
<evidence type="ECO:0000256" key="1">
    <source>
        <dbReference type="SAM" id="Phobius"/>
    </source>
</evidence>
<dbReference type="AlphaFoldDB" id="A0A939LVE1"/>
<keyword evidence="1" id="KW-0472">Membrane</keyword>
<feature type="transmembrane region" description="Helical" evidence="1">
    <location>
        <begin position="80"/>
        <end position="100"/>
    </location>
</feature>